<organism evidence="1 2">
    <name type="scientific">Mikania micrantha</name>
    <name type="common">bitter vine</name>
    <dbReference type="NCBI Taxonomy" id="192012"/>
    <lineage>
        <taxon>Eukaryota</taxon>
        <taxon>Viridiplantae</taxon>
        <taxon>Streptophyta</taxon>
        <taxon>Embryophyta</taxon>
        <taxon>Tracheophyta</taxon>
        <taxon>Spermatophyta</taxon>
        <taxon>Magnoliopsida</taxon>
        <taxon>eudicotyledons</taxon>
        <taxon>Gunneridae</taxon>
        <taxon>Pentapetalae</taxon>
        <taxon>asterids</taxon>
        <taxon>campanulids</taxon>
        <taxon>Asterales</taxon>
        <taxon>Asteraceae</taxon>
        <taxon>Asteroideae</taxon>
        <taxon>Heliantheae alliance</taxon>
        <taxon>Eupatorieae</taxon>
        <taxon>Mikania</taxon>
    </lineage>
</organism>
<comment type="caution">
    <text evidence="1">The sequence shown here is derived from an EMBL/GenBank/DDBJ whole genome shotgun (WGS) entry which is preliminary data.</text>
</comment>
<proteinExistence type="predicted"/>
<reference evidence="1 2" key="1">
    <citation type="submission" date="2019-05" db="EMBL/GenBank/DDBJ databases">
        <title>Mikania micrantha, genome provides insights into the molecular mechanism of rapid growth.</title>
        <authorList>
            <person name="Liu B."/>
        </authorList>
    </citation>
    <scope>NUCLEOTIDE SEQUENCE [LARGE SCALE GENOMIC DNA]</scope>
    <source>
        <strain evidence="1">NLD-2019</strain>
        <tissue evidence="1">Leaf</tissue>
    </source>
</reference>
<protein>
    <submittedName>
        <fullName evidence="1">Uncharacterized protein</fullName>
    </submittedName>
</protein>
<keyword evidence="2" id="KW-1185">Reference proteome</keyword>
<accession>A0A5N6PNT5</accession>
<dbReference type="AlphaFoldDB" id="A0A5N6PNT5"/>
<evidence type="ECO:0000313" key="2">
    <source>
        <dbReference type="Proteomes" id="UP000326396"/>
    </source>
</evidence>
<dbReference type="Proteomes" id="UP000326396">
    <property type="component" value="Linkage Group LG11"/>
</dbReference>
<dbReference type="EMBL" id="SZYD01000003">
    <property type="protein sequence ID" value="KAD6794905.1"/>
    <property type="molecule type" value="Genomic_DNA"/>
</dbReference>
<sequence length="67" mass="7451">MSLHLGSGEPNLVRTMLMCRETMSVVDKFAKIASNYEIGLSGLNRDPSRPSRAISDLLQLHLDNPRP</sequence>
<gene>
    <name evidence="1" type="ORF">E3N88_05801</name>
</gene>
<name>A0A5N6PNT5_9ASTR</name>
<evidence type="ECO:0000313" key="1">
    <source>
        <dbReference type="EMBL" id="KAD6794905.1"/>
    </source>
</evidence>